<accession>A0AAD7DIT4</accession>
<protein>
    <submittedName>
        <fullName evidence="1">Uncharacterized protein</fullName>
    </submittedName>
</protein>
<sequence length="179" mass="20829">MSKFLASKLFFDSRRRCLSARFPTLPHCSRAFPTHLRRITQAASSSNRFDAKDTRTWYKASIPLPEPWSCDWHHPDGRDLHDTLERWSEGIRVFWGVMGPIQPLAFIPDATPDPVFFFVADAEYYFFNYNELVRFPGPFASHDDFLGQLDKQFLKRGTEVQLIDLEPDEGRDVTVDAER</sequence>
<evidence type="ECO:0000313" key="2">
    <source>
        <dbReference type="Proteomes" id="UP001221757"/>
    </source>
</evidence>
<reference evidence="1" key="1">
    <citation type="submission" date="2023-03" db="EMBL/GenBank/DDBJ databases">
        <title>Massive genome expansion in bonnet fungi (Mycena s.s.) driven by repeated elements and novel gene families across ecological guilds.</title>
        <authorList>
            <consortium name="Lawrence Berkeley National Laboratory"/>
            <person name="Harder C.B."/>
            <person name="Miyauchi S."/>
            <person name="Viragh M."/>
            <person name="Kuo A."/>
            <person name="Thoen E."/>
            <person name="Andreopoulos B."/>
            <person name="Lu D."/>
            <person name="Skrede I."/>
            <person name="Drula E."/>
            <person name="Henrissat B."/>
            <person name="Morin E."/>
            <person name="Kohler A."/>
            <person name="Barry K."/>
            <person name="LaButti K."/>
            <person name="Morin E."/>
            <person name="Salamov A."/>
            <person name="Lipzen A."/>
            <person name="Mereny Z."/>
            <person name="Hegedus B."/>
            <person name="Baldrian P."/>
            <person name="Stursova M."/>
            <person name="Weitz H."/>
            <person name="Taylor A."/>
            <person name="Grigoriev I.V."/>
            <person name="Nagy L.G."/>
            <person name="Martin F."/>
            <person name="Kauserud H."/>
        </authorList>
    </citation>
    <scope>NUCLEOTIDE SEQUENCE</scope>
    <source>
        <strain evidence="1">CBHHK067</strain>
    </source>
</reference>
<keyword evidence="2" id="KW-1185">Reference proteome</keyword>
<organism evidence="1 2">
    <name type="scientific">Mycena rosella</name>
    <name type="common">Pink bonnet</name>
    <name type="synonym">Agaricus rosellus</name>
    <dbReference type="NCBI Taxonomy" id="1033263"/>
    <lineage>
        <taxon>Eukaryota</taxon>
        <taxon>Fungi</taxon>
        <taxon>Dikarya</taxon>
        <taxon>Basidiomycota</taxon>
        <taxon>Agaricomycotina</taxon>
        <taxon>Agaricomycetes</taxon>
        <taxon>Agaricomycetidae</taxon>
        <taxon>Agaricales</taxon>
        <taxon>Marasmiineae</taxon>
        <taxon>Mycenaceae</taxon>
        <taxon>Mycena</taxon>
    </lineage>
</organism>
<name>A0AAD7DIT4_MYCRO</name>
<evidence type="ECO:0000313" key="1">
    <source>
        <dbReference type="EMBL" id="KAJ7692251.1"/>
    </source>
</evidence>
<dbReference type="Proteomes" id="UP001221757">
    <property type="component" value="Unassembled WGS sequence"/>
</dbReference>
<gene>
    <name evidence="1" type="ORF">B0H17DRAFT_1133260</name>
</gene>
<dbReference type="EMBL" id="JARKIE010000053">
    <property type="protein sequence ID" value="KAJ7692251.1"/>
    <property type="molecule type" value="Genomic_DNA"/>
</dbReference>
<proteinExistence type="predicted"/>
<dbReference type="AlphaFoldDB" id="A0AAD7DIT4"/>
<comment type="caution">
    <text evidence="1">The sequence shown here is derived from an EMBL/GenBank/DDBJ whole genome shotgun (WGS) entry which is preliminary data.</text>
</comment>